<feature type="domain" description="Nephrocystin 3-like N-terminal" evidence="5">
    <location>
        <begin position="360"/>
        <end position="532"/>
    </location>
</feature>
<dbReference type="GO" id="GO:0009116">
    <property type="term" value="P:nucleoside metabolic process"/>
    <property type="evidence" value="ECO:0007669"/>
    <property type="project" value="InterPro"/>
</dbReference>
<dbReference type="PANTHER" id="PTHR24180">
    <property type="entry name" value="CYCLIN-DEPENDENT KINASE INHIBITOR 2C-RELATED"/>
    <property type="match status" value="1"/>
</dbReference>
<feature type="repeat" description="ANK" evidence="3">
    <location>
        <begin position="1124"/>
        <end position="1157"/>
    </location>
</feature>
<dbReference type="GeneID" id="93582932"/>
<dbReference type="InterPro" id="IPR056884">
    <property type="entry name" value="NPHP3-like_N"/>
</dbReference>
<feature type="repeat" description="ANK" evidence="3">
    <location>
        <begin position="1226"/>
        <end position="1259"/>
    </location>
</feature>
<dbReference type="RefSeq" id="XP_067495166.1">
    <property type="nucleotide sequence ID" value="XM_067635592.1"/>
</dbReference>
<feature type="repeat" description="ANK" evidence="3">
    <location>
        <begin position="1192"/>
        <end position="1225"/>
    </location>
</feature>
<sequence>MNGKRVFHDYHIETDSPHLSRRQKTWHYGSSDGVYEPENSSSISEHGRYTIAWICALHIEMAAAQAMLDEIHDAVGTYPDDNNTYTLGSIKGHNIVIACLPNGQYGTINAANVLTNLTRTFKSIRLGLMVGIGGGVPGMADIRFGDVVVGTRVMQYDLGKIVKDGEIRRTAIPKIPHSLLGMYPHYSRPNLPDRLFAATSEHIHSTASCDRCEGSKLVPRATRPSFDPAIHYGVIASGNQLMTSGTMRDNIARQLDAICFEMEAAGLMDIWPCLPIRGICDYSDSHKNKEWQNYAAATAAAYARELLELLPTAEVPKRFSYTVSNDQPSPHDRRKELLDSLRYEQIDSRKIDIKSAHAKTCSWFLKHTDYQAWLDPMQLAEHCGFLWIRGKPGAGKSTIMKFIYNKTNKKAGNAVVASFFFHARGGALEKSISGMYRSLLLQLLEGYPDLQVVLDDTDLIPRNQKEWTSLNVLQDVFCSAVSGLGQRPFTCFVDALDECDEQEVRTMVQDIEDLAKRSTEMGTPLRICFSSRHYPYIDIDRGIKLTLENQSGHTQDLETYVGNRLKVRDSALVEQVLRKAAGVFLWVVLVVDILNTEHSRGGLAMKKRLAELPSNLSALFKDMLERDRENMEELLLCVVWILYAKQPLKPDEYYHALWSGLSLKGLVDDEIPIMASSDANDITHRCVTSSSKGLAEITRSKHPTVQFIHESVRDFLIKDKGLQELWPDHGFDLESPSHERLKQCCIKYMNHNSVCETINKLIASNKTNEEMEISIAYPFLGYASQNILFHADNAARAIPQHSFLSTFVVPEWIDIINFFEKFKARRYNRDTGLLYILAEKNLANLIRIHPDRASCFKIENDRYGPPIFAALACGSNEAVLSFLEARTQAQPEPLLHDLYREYTESEQKRISFGRSFEFSKKKGSLRQLMERGDDLISVFLIYWSDDVYLNSVDRKGQTPLSYTTSVRNERVFQALLERNVNMETKDHNGWSPLSLAASSGSELFVQQLLATKGVDSDSRNNDGNTPLSQAAFRGHDGVVKQLLAIEGIDPDSRNNDGNTPLSQAAFRGHDGVVKQLLAIEGVDPDSRNNDGNTPLSRAAYEGRDGVVKQLLAIEGVDPDSRNNDGNTPLLLAAFRGYDGVVKQLLATEGVDPDSRNNDGNTPLLLAAFRGYDGVVKQLLATEAVDPDSRNNNGDTPLSRAAYQGSDGVVKQLLAIEGVDPDSRNNDGDTPLSQAAYWGHDGVVKQLLATEGVDPDSRNNDGNTPLSQAAYWGHGGVVKQLLAIEGVDPDSRNNDGNTPLSRAAYEGRDGVVKQLLAIEGVDPDSRNNDGNTPLSRAAYEGRDGVVKQLLATEGVDPDSRNNHGNTPLLNAVQEIDWIGSSKSYALVKLLLATGRVDLDSRNRDGSTPLSIAESLRTKTRYSEIFQLLQKYKNKDFGTESSAAE</sequence>
<evidence type="ECO:0000313" key="7">
    <source>
        <dbReference type="Proteomes" id="UP000283090"/>
    </source>
</evidence>
<dbReference type="Gene3D" id="3.40.50.1580">
    <property type="entry name" value="Nucleoside phosphorylase domain"/>
    <property type="match status" value="1"/>
</dbReference>
<accession>A0A437AEF2</accession>
<feature type="repeat" description="ANK" evidence="3">
    <location>
        <begin position="1294"/>
        <end position="1327"/>
    </location>
</feature>
<evidence type="ECO:0000256" key="3">
    <source>
        <dbReference type="PROSITE-ProRule" id="PRU00023"/>
    </source>
</evidence>
<dbReference type="SUPFAM" id="SSF48403">
    <property type="entry name" value="Ankyrin repeat"/>
    <property type="match status" value="2"/>
</dbReference>
<comment type="caution">
    <text evidence="6">The sequence shown here is derived from an EMBL/GenBank/DDBJ whole genome shotgun (WGS) entry which is preliminary data.</text>
</comment>
<dbReference type="Pfam" id="PF00023">
    <property type="entry name" value="Ank"/>
    <property type="match status" value="2"/>
</dbReference>
<dbReference type="SMART" id="SM00248">
    <property type="entry name" value="ANK"/>
    <property type="match status" value="13"/>
</dbReference>
<proteinExistence type="predicted"/>
<evidence type="ECO:0000259" key="4">
    <source>
        <dbReference type="Pfam" id="PF01048"/>
    </source>
</evidence>
<dbReference type="SUPFAM" id="SSF52540">
    <property type="entry name" value="P-loop containing nucleoside triphosphate hydrolases"/>
    <property type="match status" value="1"/>
</dbReference>
<feature type="repeat" description="ANK" evidence="3">
    <location>
        <begin position="1056"/>
        <end position="1089"/>
    </location>
</feature>
<dbReference type="PROSITE" id="PS50297">
    <property type="entry name" value="ANK_REP_REGION"/>
    <property type="match status" value="5"/>
</dbReference>
<dbReference type="GO" id="GO:0003824">
    <property type="term" value="F:catalytic activity"/>
    <property type="evidence" value="ECO:0007669"/>
    <property type="project" value="InterPro"/>
</dbReference>
<evidence type="ECO:0000259" key="5">
    <source>
        <dbReference type="Pfam" id="PF24883"/>
    </source>
</evidence>
<evidence type="ECO:0000256" key="2">
    <source>
        <dbReference type="ARBA" id="ARBA00023043"/>
    </source>
</evidence>
<evidence type="ECO:0000256" key="1">
    <source>
        <dbReference type="ARBA" id="ARBA00022737"/>
    </source>
</evidence>
<dbReference type="Proteomes" id="UP000283090">
    <property type="component" value="Unassembled WGS sequence"/>
</dbReference>
<evidence type="ECO:0000313" key="6">
    <source>
        <dbReference type="EMBL" id="RVD89622.1"/>
    </source>
</evidence>
<keyword evidence="7" id="KW-1185">Reference proteome</keyword>
<dbReference type="STRING" id="97331.A0A437AEF2"/>
<dbReference type="VEuPathDB" id="FungiDB:DFL_000621"/>
<dbReference type="InterPro" id="IPR036770">
    <property type="entry name" value="Ankyrin_rpt-contain_sf"/>
</dbReference>
<feature type="domain" description="Nucleoside phosphorylase" evidence="4">
    <location>
        <begin position="78"/>
        <end position="304"/>
    </location>
</feature>
<dbReference type="OrthoDB" id="194358at2759"/>
<dbReference type="Pfam" id="PF12796">
    <property type="entry name" value="Ank_2"/>
    <property type="match status" value="4"/>
</dbReference>
<dbReference type="SUPFAM" id="SSF53167">
    <property type="entry name" value="Purine and uridine phosphorylases"/>
    <property type="match status" value="1"/>
</dbReference>
<feature type="repeat" description="ANK" evidence="3">
    <location>
        <begin position="1260"/>
        <end position="1293"/>
    </location>
</feature>
<name>A0A437AEF2_ARTFL</name>
<protein>
    <submittedName>
        <fullName evidence="6">Uncharacterized protein</fullName>
    </submittedName>
</protein>
<feature type="repeat" description="ANK" evidence="3">
    <location>
        <begin position="1328"/>
        <end position="1361"/>
    </location>
</feature>
<dbReference type="PANTHER" id="PTHR24180:SF45">
    <property type="entry name" value="POLY [ADP-RIBOSE] POLYMERASE TANKYRASE"/>
    <property type="match status" value="1"/>
</dbReference>
<feature type="repeat" description="ANK" evidence="3">
    <location>
        <begin position="1022"/>
        <end position="1055"/>
    </location>
</feature>
<dbReference type="Gene3D" id="1.25.40.20">
    <property type="entry name" value="Ankyrin repeat-containing domain"/>
    <property type="match status" value="3"/>
</dbReference>
<feature type="repeat" description="ANK" evidence="3">
    <location>
        <begin position="988"/>
        <end position="1021"/>
    </location>
</feature>
<reference evidence="6 7" key="1">
    <citation type="submission" date="2019-01" db="EMBL/GenBank/DDBJ databases">
        <title>Intercellular communication is required for trap formation in the nematode-trapping fungus Duddingtonia flagrans.</title>
        <authorList>
            <person name="Youssar L."/>
            <person name="Wernet V."/>
            <person name="Hensel N."/>
            <person name="Hildebrandt H.-G."/>
            <person name="Fischer R."/>
        </authorList>
    </citation>
    <scope>NUCLEOTIDE SEQUENCE [LARGE SCALE GENOMIC DNA]</scope>
    <source>
        <strain evidence="6 7">CBS H-5679</strain>
    </source>
</reference>
<dbReference type="InterPro" id="IPR002110">
    <property type="entry name" value="Ankyrin_rpt"/>
</dbReference>
<keyword evidence="1" id="KW-0677">Repeat</keyword>
<dbReference type="EMBL" id="SAEB01000001">
    <property type="protein sequence ID" value="RVD89622.1"/>
    <property type="molecule type" value="Genomic_DNA"/>
</dbReference>
<dbReference type="InterPro" id="IPR027417">
    <property type="entry name" value="P-loop_NTPase"/>
</dbReference>
<feature type="repeat" description="ANK" evidence="3">
    <location>
        <begin position="955"/>
        <end position="987"/>
    </location>
</feature>
<dbReference type="InterPro" id="IPR051637">
    <property type="entry name" value="Ank_repeat_dom-contain_49"/>
</dbReference>
<dbReference type="Pfam" id="PF24883">
    <property type="entry name" value="NPHP3_N"/>
    <property type="match status" value="1"/>
</dbReference>
<organism evidence="6 7">
    <name type="scientific">Arthrobotrys flagrans</name>
    <name type="common">Nematode-trapping fungus</name>
    <name type="synonym">Trichothecium flagrans</name>
    <dbReference type="NCBI Taxonomy" id="97331"/>
    <lineage>
        <taxon>Eukaryota</taxon>
        <taxon>Fungi</taxon>
        <taxon>Dikarya</taxon>
        <taxon>Ascomycota</taxon>
        <taxon>Pezizomycotina</taxon>
        <taxon>Orbiliomycetes</taxon>
        <taxon>Orbiliales</taxon>
        <taxon>Orbiliaceae</taxon>
        <taxon>Arthrobotrys</taxon>
    </lineage>
</organism>
<feature type="repeat" description="ANK" evidence="3">
    <location>
        <begin position="1158"/>
        <end position="1191"/>
    </location>
</feature>
<dbReference type="PROSITE" id="PS50088">
    <property type="entry name" value="ANK_REPEAT"/>
    <property type="match status" value="12"/>
</dbReference>
<gene>
    <name evidence="6" type="ORF">DFL_000621</name>
</gene>
<dbReference type="Pfam" id="PF01048">
    <property type="entry name" value="PNP_UDP_1"/>
    <property type="match status" value="1"/>
</dbReference>
<dbReference type="InterPro" id="IPR000845">
    <property type="entry name" value="Nucleoside_phosphorylase_d"/>
</dbReference>
<dbReference type="InterPro" id="IPR035994">
    <property type="entry name" value="Nucleoside_phosphorylase_sf"/>
</dbReference>
<keyword evidence="2 3" id="KW-0040">ANK repeat</keyword>
<dbReference type="Gene3D" id="3.40.50.300">
    <property type="entry name" value="P-loop containing nucleotide triphosphate hydrolases"/>
    <property type="match status" value="1"/>
</dbReference>
<feature type="repeat" description="ANK" evidence="3">
    <location>
        <begin position="1090"/>
        <end position="1123"/>
    </location>
</feature>